<evidence type="ECO:0000313" key="2">
    <source>
        <dbReference type="EMBL" id="MYM19692.1"/>
    </source>
</evidence>
<evidence type="ECO:0000313" key="3">
    <source>
        <dbReference type="Proteomes" id="UP000469215"/>
    </source>
</evidence>
<gene>
    <name evidence="2" type="ORF">GSY69_06835</name>
</gene>
<dbReference type="InterPro" id="IPR024185">
    <property type="entry name" value="FTHF_cligase-like_sf"/>
</dbReference>
<sequence length="244" mass="25704">MDARSVILERISSSLGRTGRLNAEGYVPITAPAPEVPHAYRTASDLSTERLIEIFADRLADYNAGVARVSAAELPATVARLLDEADDIVIPADLDRAWVGEFAGRVLTDSREEPQPVDVLNAVGAVVTGSTTAIADTGTICLSGPHCGRRVITLVPDHHVCVVRAADIVEIVPQAVARLQEAGLSTAPQTWASGPSATVDIEFERVAGVHGPRRLDVVIVVDEDEPEAHAGTQAAAQADPRDSA</sequence>
<name>A0A6N9H7Z1_9MICO</name>
<dbReference type="RefSeq" id="WP_160953123.1">
    <property type="nucleotide sequence ID" value="NZ_WWEQ01000022.1"/>
</dbReference>
<keyword evidence="3" id="KW-1185">Reference proteome</keyword>
<protein>
    <recommendedName>
        <fullName evidence="1">LUD domain-containing protein</fullName>
    </recommendedName>
</protein>
<dbReference type="Proteomes" id="UP000469215">
    <property type="component" value="Unassembled WGS sequence"/>
</dbReference>
<comment type="caution">
    <text evidence="2">The sequence shown here is derived from an EMBL/GenBank/DDBJ whole genome shotgun (WGS) entry which is preliminary data.</text>
</comment>
<dbReference type="InterPro" id="IPR037171">
    <property type="entry name" value="NagB/RpiA_transferase-like"/>
</dbReference>
<dbReference type="AlphaFoldDB" id="A0A6N9H7Z1"/>
<dbReference type="EMBL" id="WWEQ01000022">
    <property type="protein sequence ID" value="MYM19692.1"/>
    <property type="molecule type" value="Genomic_DNA"/>
</dbReference>
<dbReference type="PANTHER" id="PTHR43682">
    <property type="entry name" value="LACTATE UTILIZATION PROTEIN C"/>
    <property type="match status" value="1"/>
</dbReference>
<organism evidence="2 3">
    <name type="scientific">Brevibacterium rongguiense</name>
    <dbReference type="NCBI Taxonomy" id="2695267"/>
    <lineage>
        <taxon>Bacteria</taxon>
        <taxon>Bacillati</taxon>
        <taxon>Actinomycetota</taxon>
        <taxon>Actinomycetes</taxon>
        <taxon>Micrococcales</taxon>
        <taxon>Brevibacteriaceae</taxon>
        <taxon>Brevibacterium</taxon>
    </lineage>
</organism>
<dbReference type="SUPFAM" id="SSF100950">
    <property type="entry name" value="NagB/RpiA/CoA transferase-like"/>
    <property type="match status" value="1"/>
</dbReference>
<reference evidence="2 3" key="1">
    <citation type="submission" date="2020-01" db="EMBL/GenBank/DDBJ databases">
        <authorList>
            <person name="Deng T."/>
        </authorList>
    </citation>
    <scope>NUCLEOTIDE SEQUENCE [LARGE SCALE GENOMIC DNA]</scope>
    <source>
        <strain evidence="2 3">5221</strain>
    </source>
</reference>
<dbReference type="Pfam" id="PF02589">
    <property type="entry name" value="LUD_dom"/>
    <property type="match status" value="1"/>
</dbReference>
<dbReference type="PANTHER" id="PTHR43682:SF1">
    <property type="entry name" value="LACTATE UTILIZATION PROTEIN C"/>
    <property type="match status" value="1"/>
</dbReference>
<dbReference type="InterPro" id="IPR003741">
    <property type="entry name" value="LUD_dom"/>
</dbReference>
<accession>A0A6N9H7Z1</accession>
<feature type="domain" description="LUD" evidence="1">
    <location>
        <begin position="122"/>
        <end position="220"/>
    </location>
</feature>
<dbReference type="Gene3D" id="3.40.50.10420">
    <property type="entry name" value="NagB/RpiA/CoA transferase-like"/>
    <property type="match status" value="1"/>
</dbReference>
<evidence type="ECO:0000259" key="1">
    <source>
        <dbReference type="Pfam" id="PF02589"/>
    </source>
</evidence>
<proteinExistence type="predicted"/>